<dbReference type="EMBL" id="UZAH01033632">
    <property type="protein sequence ID" value="VDP30213.1"/>
    <property type="molecule type" value="Genomic_DNA"/>
</dbReference>
<accession>A0A3P8G6S1</accession>
<gene>
    <name evidence="2" type="ORF">HPBE_LOCUS22084</name>
</gene>
<dbReference type="Pfam" id="PF13862">
    <property type="entry name" value="BCCIP"/>
    <property type="match status" value="1"/>
</dbReference>
<keyword evidence="3" id="KW-1185">Reference proteome</keyword>
<name>A0A183GHN5_HELPZ</name>
<evidence type="ECO:0000256" key="1">
    <source>
        <dbReference type="ARBA" id="ARBA00006781"/>
    </source>
</evidence>
<proteinExistence type="inferred from homology"/>
<accession>A0A183GHN5</accession>
<dbReference type="GO" id="GO:0005634">
    <property type="term" value="C:nucleus"/>
    <property type="evidence" value="ECO:0007669"/>
    <property type="project" value="TreeGrafter"/>
</dbReference>
<dbReference type="PANTHER" id="PTHR13261">
    <property type="entry name" value="BRCA2 AND CDKN1A INTERACTING PROTEIN"/>
    <property type="match status" value="1"/>
</dbReference>
<dbReference type="OrthoDB" id="27543at2759"/>
<organism evidence="3 4">
    <name type="scientific">Heligmosomoides polygyrus</name>
    <name type="common">Parasitic roundworm</name>
    <dbReference type="NCBI Taxonomy" id="6339"/>
    <lineage>
        <taxon>Eukaryota</taxon>
        <taxon>Metazoa</taxon>
        <taxon>Ecdysozoa</taxon>
        <taxon>Nematoda</taxon>
        <taxon>Chromadorea</taxon>
        <taxon>Rhabditida</taxon>
        <taxon>Rhabditina</taxon>
        <taxon>Rhabditomorpha</taxon>
        <taxon>Strongyloidea</taxon>
        <taxon>Heligmosomidae</taxon>
        <taxon>Heligmosomoides</taxon>
    </lineage>
</organism>
<evidence type="ECO:0000313" key="3">
    <source>
        <dbReference type="Proteomes" id="UP000050761"/>
    </source>
</evidence>
<dbReference type="AlphaFoldDB" id="A0A183GHN5"/>
<evidence type="ECO:0000313" key="2">
    <source>
        <dbReference type="EMBL" id="VDP30213.1"/>
    </source>
</evidence>
<comment type="similarity">
    <text evidence="1">Belongs to the BCP1 family.</text>
</comment>
<dbReference type="InterPro" id="IPR025602">
    <property type="entry name" value="BCP1_family"/>
</dbReference>
<dbReference type="PANTHER" id="PTHR13261:SF0">
    <property type="entry name" value="BRCA2 AND CDKN1A-INTERACTING PROTEIN"/>
    <property type="match status" value="1"/>
</dbReference>
<dbReference type="Proteomes" id="UP000050761">
    <property type="component" value="Unassembled WGS sequence"/>
</dbReference>
<reference evidence="4" key="2">
    <citation type="submission" date="2019-09" db="UniProtKB">
        <authorList>
            <consortium name="WormBaseParasite"/>
        </authorList>
    </citation>
    <scope>IDENTIFICATION</scope>
</reference>
<protein>
    <submittedName>
        <fullName evidence="4">SERPIN domain-containing protein</fullName>
    </submittedName>
</protein>
<evidence type="ECO:0000313" key="4">
    <source>
        <dbReference type="WBParaSite" id="HPBE_0002208501-mRNA-1"/>
    </source>
</evidence>
<dbReference type="WBParaSite" id="HPBE_0002208501-mRNA-1">
    <property type="protein sequence ID" value="HPBE_0002208501-mRNA-1"/>
    <property type="gene ID" value="HPBE_0002208501"/>
</dbReference>
<reference evidence="2 3" key="1">
    <citation type="submission" date="2018-11" db="EMBL/GenBank/DDBJ databases">
        <authorList>
            <consortium name="Pathogen Informatics"/>
        </authorList>
    </citation>
    <scope>NUCLEOTIDE SEQUENCE [LARGE SCALE GENOMIC DNA]</scope>
</reference>
<sequence>MCSDDNISDSGELIKDDDSRYLDFDIEAFPMEADDRDGIVNMLTQIFLKADVDLVSVADALIAQSPFGIVIGPAEDQSDEDNENVVYGLLSMARLHNPKGGTPAYAQGIMHFLEEKSRKFALKDFWSAFSMTKTSRSGLFLNERMLNFPSQIVTPSFKSFKDDLSKLKKPYETVVYVHKLRIADCDAAPSTIKTKEEEPARKKKKMGKAEKIKEGEAQYFDYPVHSEVDSGSKFHILVKNGKSYKPYRRVVVMDSKR</sequence>